<name>A0A9P5ZYE0_PLEER</name>
<accession>A0A9P5ZYE0</accession>
<dbReference type="Proteomes" id="UP000807025">
    <property type="component" value="Unassembled WGS sequence"/>
</dbReference>
<evidence type="ECO:0000313" key="2">
    <source>
        <dbReference type="Proteomes" id="UP000807025"/>
    </source>
</evidence>
<protein>
    <submittedName>
        <fullName evidence="1">Uncharacterized protein</fullName>
    </submittedName>
</protein>
<reference evidence="1" key="1">
    <citation type="submission" date="2020-11" db="EMBL/GenBank/DDBJ databases">
        <authorList>
            <consortium name="DOE Joint Genome Institute"/>
            <person name="Ahrendt S."/>
            <person name="Riley R."/>
            <person name="Andreopoulos W."/>
            <person name="Labutti K."/>
            <person name="Pangilinan J."/>
            <person name="Ruiz-Duenas F.J."/>
            <person name="Barrasa J.M."/>
            <person name="Sanchez-Garcia M."/>
            <person name="Camarero S."/>
            <person name="Miyauchi S."/>
            <person name="Serrano A."/>
            <person name="Linde D."/>
            <person name="Babiker R."/>
            <person name="Drula E."/>
            <person name="Ayuso-Fernandez I."/>
            <person name="Pacheco R."/>
            <person name="Padilla G."/>
            <person name="Ferreira P."/>
            <person name="Barriuso J."/>
            <person name="Kellner H."/>
            <person name="Castanera R."/>
            <person name="Alfaro M."/>
            <person name="Ramirez L."/>
            <person name="Pisabarro A.G."/>
            <person name="Kuo A."/>
            <person name="Tritt A."/>
            <person name="Lipzen A."/>
            <person name="He G."/>
            <person name="Yan M."/>
            <person name="Ng V."/>
            <person name="Cullen D."/>
            <person name="Martin F."/>
            <person name="Rosso M.-N."/>
            <person name="Henrissat B."/>
            <person name="Hibbett D."/>
            <person name="Martinez A.T."/>
            <person name="Grigoriev I.V."/>
        </authorList>
    </citation>
    <scope>NUCLEOTIDE SEQUENCE</scope>
    <source>
        <strain evidence="1">ATCC 90797</strain>
    </source>
</reference>
<comment type="caution">
    <text evidence="1">The sequence shown here is derived from an EMBL/GenBank/DDBJ whole genome shotgun (WGS) entry which is preliminary data.</text>
</comment>
<keyword evidence="2" id="KW-1185">Reference proteome</keyword>
<evidence type="ECO:0000313" key="1">
    <source>
        <dbReference type="EMBL" id="KAF9494579.1"/>
    </source>
</evidence>
<sequence>MAKITFNLPSTFRTPSLPYNGAGKCTYENIVKPYLQELGPSLFTTLQSIIHLTASLAHNTFTLPQFTMAMMRDRFSIDGHPITFKSFCELRDVGAGYSFMSDPNNPLASGKSLLIQHFLRAGCHDFLIHMPSGAHPEVFRPFECAIWLSDVDRLVEALYAATVATWPGAGHGTELDHLTYNNQRGQRHLFLINNILTFITLYSKTQKMTGKAWLIPCGVDPRLARVFIIVYYAAQVIMHQIGDDSSSSAYSKYIFVRHGTLLNTDAMMHILRSFTNNHFHYQDEDEEQDTDWAPINSLFSHGQCIADTVYGIEADSLMDLTQPDVARAH</sequence>
<dbReference type="EMBL" id="MU154571">
    <property type="protein sequence ID" value="KAF9494579.1"/>
    <property type="molecule type" value="Genomic_DNA"/>
</dbReference>
<dbReference type="AlphaFoldDB" id="A0A9P5ZYE0"/>
<proteinExistence type="predicted"/>
<dbReference type="OrthoDB" id="3151137at2759"/>
<organism evidence="1 2">
    <name type="scientific">Pleurotus eryngii</name>
    <name type="common">Boletus of the steppes</name>
    <dbReference type="NCBI Taxonomy" id="5323"/>
    <lineage>
        <taxon>Eukaryota</taxon>
        <taxon>Fungi</taxon>
        <taxon>Dikarya</taxon>
        <taxon>Basidiomycota</taxon>
        <taxon>Agaricomycotina</taxon>
        <taxon>Agaricomycetes</taxon>
        <taxon>Agaricomycetidae</taxon>
        <taxon>Agaricales</taxon>
        <taxon>Pleurotineae</taxon>
        <taxon>Pleurotaceae</taxon>
        <taxon>Pleurotus</taxon>
    </lineage>
</organism>
<gene>
    <name evidence="1" type="ORF">BDN71DRAFT_1431658</name>
</gene>